<feature type="domain" description="Transposase IS200-like" evidence="1">
    <location>
        <begin position="21"/>
        <end position="150"/>
    </location>
</feature>
<protein>
    <submittedName>
        <fullName evidence="2">Transposase</fullName>
    </submittedName>
</protein>
<dbReference type="SMART" id="SM01321">
    <property type="entry name" value="Y1_Tnp"/>
    <property type="match status" value="1"/>
</dbReference>
<dbReference type="Pfam" id="PF01797">
    <property type="entry name" value="Y1_Tnp"/>
    <property type="match status" value="1"/>
</dbReference>
<keyword evidence="3" id="KW-1185">Reference proteome</keyword>
<dbReference type="Gene3D" id="3.30.70.1290">
    <property type="entry name" value="Transposase IS200-like"/>
    <property type="match status" value="1"/>
</dbReference>
<dbReference type="InterPro" id="IPR052715">
    <property type="entry name" value="RAYT_transposase"/>
</dbReference>
<dbReference type="Proteomes" id="UP001301388">
    <property type="component" value="Unassembled WGS sequence"/>
</dbReference>
<comment type="caution">
    <text evidence="2">The sequence shown here is derived from an EMBL/GenBank/DDBJ whole genome shotgun (WGS) entry which is preliminary data.</text>
</comment>
<reference evidence="2 3" key="1">
    <citation type="submission" date="2023-12" db="EMBL/GenBank/DDBJ databases">
        <title>Baltic Sea Cyanobacteria.</title>
        <authorList>
            <person name="Delbaje E."/>
            <person name="Fewer D.P."/>
            <person name="Shishido T.K."/>
        </authorList>
    </citation>
    <scope>NUCLEOTIDE SEQUENCE [LARGE SCALE GENOMIC DNA]</scope>
    <source>
        <strain evidence="2 3">UHCC 0370</strain>
    </source>
</reference>
<dbReference type="RefSeq" id="WP_323261171.1">
    <property type="nucleotide sequence ID" value="NZ_JAYGIE010000029.1"/>
</dbReference>
<dbReference type="InterPro" id="IPR002686">
    <property type="entry name" value="Transposase_17"/>
</dbReference>
<dbReference type="SUPFAM" id="SSF143422">
    <property type="entry name" value="Transposase IS200-like"/>
    <property type="match status" value="1"/>
</dbReference>
<dbReference type="InterPro" id="IPR036515">
    <property type="entry name" value="Transposase_17_sf"/>
</dbReference>
<evidence type="ECO:0000313" key="2">
    <source>
        <dbReference type="EMBL" id="MEA5477572.1"/>
    </source>
</evidence>
<gene>
    <name evidence="2" type="ORF">VB774_08060</name>
</gene>
<evidence type="ECO:0000313" key="3">
    <source>
        <dbReference type="Proteomes" id="UP001301388"/>
    </source>
</evidence>
<accession>A0ABU5TH43</accession>
<organism evidence="2 3">
    <name type="scientific">Pseudanabaena galeata UHCC 0370</name>
    <dbReference type="NCBI Taxonomy" id="3110310"/>
    <lineage>
        <taxon>Bacteria</taxon>
        <taxon>Bacillati</taxon>
        <taxon>Cyanobacteriota</taxon>
        <taxon>Cyanophyceae</taxon>
        <taxon>Pseudanabaenales</taxon>
        <taxon>Pseudanabaenaceae</taxon>
        <taxon>Pseudanabaena</taxon>
    </lineage>
</organism>
<proteinExistence type="predicted"/>
<sequence length="156" mass="18608">MAYNPEIHHRRSIRLQGYDYSQSEAYFVTICTFQRQHLFGEMNNGVMQLNVTGQIISAIWQKIPQHFPNVELDQFILMPDHLHGIIVILEQAETLYSLATIIQNFKSISTRKINKINQNLGVSIWQRNYHERIIRNDQELHRLREYVLTNPENWQF</sequence>
<dbReference type="PANTHER" id="PTHR36966:SF1">
    <property type="entry name" value="REP-ASSOCIATED TYROSINE TRANSPOSASE"/>
    <property type="match status" value="1"/>
</dbReference>
<dbReference type="PANTHER" id="PTHR36966">
    <property type="entry name" value="REP-ASSOCIATED TYROSINE TRANSPOSASE"/>
    <property type="match status" value="1"/>
</dbReference>
<evidence type="ECO:0000259" key="1">
    <source>
        <dbReference type="SMART" id="SM01321"/>
    </source>
</evidence>
<name>A0ABU5TH43_9CYAN</name>
<dbReference type="EMBL" id="JAYGIE010000029">
    <property type="protein sequence ID" value="MEA5477572.1"/>
    <property type="molecule type" value="Genomic_DNA"/>
</dbReference>